<keyword evidence="1 3" id="KW-0479">Metal-binding</keyword>
<dbReference type="PANTHER" id="PTHR22765:SF411">
    <property type="entry name" value="OS02G0248440 PROTEIN"/>
    <property type="match status" value="1"/>
</dbReference>
<dbReference type="PROSITE" id="PS50089">
    <property type="entry name" value="ZF_RING_2"/>
    <property type="match status" value="1"/>
</dbReference>
<keyword evidence="4" id="KW-1133">Transmembrane helix</keyword>
<keyword evidence="4" id="KW-0812">Transmembrane</keyword>
<dbReference type="SUPFAM" id="SSF57850">
    <property type="entry name" value="RING/U-box"/>
    <property type="match status" value="1"/>
</dbReference>
<comment type="caution">
    <text evidence="6">The sequence shown here is derived from an EMBL/GenBank/DDBJ whole genome shotgun (WGS) entry which is preliminary data.</text>
</comment>
<organism evidence="6 7">
    <name type="scientific">Leptotrombidium deliense</name>
    <dbReference type="NCBI Taxonomy" id="299467"/>
    <lineage>
        <taxon>Eukaryota</taxon>
        <taxon>Metazoa</taxon>
        <taxon>Ecdysozoa</taxon>
        <taxon>Arthropoda</taxon>
        <taxon>Chelicerata</taxon>
        <taxon>Arachnida</taxon>
        <taxon>Acari</taxon>
        <taxon>Acariformes</taxon>
        <taxon>Trombidiformes</taxon>
        <taxon>Prostigmata</taxon>
        <taxon>Anystina</taxon>
        <taxon>Parasitengona</taxon>
        <taxon>Trombiculoidea</taxon>
        <taxon>Trombiculidae</taxon>
        <taxon>Leptotrombidium</taxon>
    </lineage>
</organism>
<accession>A0A443SJE0</accession>
<feature type="domain" description="RING-type" evidence="5">
    <location>
        <begin position="290"/>
        <end position="330"/>
    </location>
</feature>
<name>A0A443SJE0_9ACAR</name>
<dbReference type="GO" id="GO:0008270">
    <property type="term" value="F:zinc ion binding"/>
    <property type="evidence" value="ECO:0007669"/>
    <property type="project" value="UniProtKB-KW"/>
</dbReference>
<dbReference type="Pfam" id="PF13639">
    <property type="entry name" value="zf-RING_2"/>
    <property type="match status" value="1"/>
</dbReference>
<evidence type="ECO:0000256" key="4">
    <source>
        <dbReference type="SAM" id="Phobius"/>
    </source>
</evidence>
<evidence type="ECO:0000256" key="1">
    <source>
        <dbReference type="ARBA" id="ARBA00022771"/>
    </source>
</evidence>
<dbReference type="SMART" id="SM00184">
    <property type="entry name" value="RING"/>
    <property type="match status" value="1"/>
</dbReference>
<dbReference type="Proteomes" id="UP000288716">
    <property type="component" value="Unassembled WGS sequence"/>
</dbReference>
<dbReference type="STRING" id="299467.A0A443SJE0"/>
<sequence length="333" mass="38180">MPSRRGRRLRTSQIGRGLYSRSISSPTATSETSGFTSVLCASPGMAIFFNQAMFFLLCDKWFCPRQKLTGLYSLLFYNVASYLISYAKDIFSKSDGYSLVVRVSEHSNIKHLALTATKVVLDLTKFITFAITCVFILLVFGVPGQNHFSPTWWHIAITSLYYVLTDPWTHENASIFLSWLQLEYFENLEVLWTPVLIRLLASLLSVTSDSSKPFRAESICYKHSTLISLVWFFSSPSSIILIMSSAYINVYLCLKEMEIYWKVLMEEKTSLDKYRYATSAELTDKYDDVCAVCLLPMRWKARVTPCQHLFHSDCLRRCLKQNLSSCPICKQCI</sequence>
<feature type="transmembrane region" description="Helical" evidence="4">
    <location>
        <begin position="226"/>
        <end position="248"/>
    </location>
</feature>
<evidence type="ECO:0000256" key="2">
    <source>
        <dbReference type="ARBA" id="ARBA00022833"/>
    </source>
</evidence>
<evidence type="ECO:0000259" key="5">
    <source>
        <dbReference type="PROSITE" id="PS50089"/>
    </source>
</evidence>
<dbReference type="InterPro" id="IPR051826">
    <property type="entry name" value="E3_ubiquitin-ligase_domain"/>
</dbReference>
<dbReference type="InterPro" id="IPR001841">
    <property type="entry name" value="Znf_RING"/>
</dbReference>
<keyword evidence="7" id="KW-1185">Reference proteome</keyword>
<evidence type="ECO:0000313" key="6">
    <source>
        <dbReference type="EMBL" id="RWS27630.1"/>
    </source>
</evidence>
<evidence type="ECO:0000313" key="7">
    <source>
        <dbReference type="Proteomes" id="UP000288716"/>
    </source>
</evidence>
<dbReference type="EMBL" id="NCKV01001871">
    <property type="protein sequence ID" value="RWS27630.1"/>
    <property type="molecule type" value="Genomic_DNA"/>
</dbReference>
<keyword evidence="1 3" id="KW-0863">Zinc-finger</keyword>
<dbReference type="InterPro" id="IPR013083">
    <property type="entry name" value="Znf_RING/FYVE/PHD"/>
</dbReference>
<reference evidence="6 7" key="1">
    <citation type="journal article" date="2018" name="Gigascience">
        <title>Genomes of trombidid mites reveal novel predicted allergens and laterally-transferred genes associated with secondary metabolism.</title>
        <authorList>
            <person name="Dong X."/>
            <person name="Chaisiri K."/>
            <person name="Xia D."/>
            <person name="Armstrong S.D."/>
            <person name="Fang Y."/>
            <person name="Donnelly M.J."/>
            <person name="Kadowaki T."/>
            <person name="McGarry J.W."/>
            <person name="Darby A.C."/>
            <person name="Makepeace B.L."/>
        </authorList>
    </citation>
    <scope>NUCLEOTIDE SEQUENCE [LARGE SCALE GENOMIC DNA]</scope>
    <source>
        <strain evidence="6">UoL-UT</strain>
    </source>
</reference>
<dbReference type="PANTHER" id="PTHR22765">
    <property type="entry name" value="RING FINGER AND PROTEASE ASSOCIATED DOMAIN-CONTAINING"/>
    <property type="match status" value="1"/>
</dbReference>
<dbReference type="GO" id="GO:0006511">
    <property type="term" value="P:ubiquitin-dependent protein catabolic process"/>
    <property type="evidence" value="ECO:0007669"/>
    <property type="project" value="TreeGrafter"/>
</dbReference>
<feature type="transmembrane region" description="Helical" evidence="4">
    <location>
        <begin position="69"/>
        <end position="87"/>
    </location>
</feature>
<keyword evidence="4" id="KW-0472">Membrane</keyword>
<evidence type="ECO:0000256" key="3">
    <source>
        <dbReference type="PROSITE-ProRule" id="PRU00175"/>
    </source>
</evidence>
<dbReference type="Gene3D" id="3.30.40.10">
    <property type="entry name" value="Zinc/RING finger domain, C3HC4 (zinc finger)"/>
    <property type="match status" value="1"/>
</dbReference>
<gene>
    <name evidence="6" type="ORF">B4U80_03561</name>
</gene>
<feature type="transmembrane region" description="Helical" evidence="4">
    <location>
        <begin position="126"/>
        <end position="144"/>
    </location>
</feature>
<dbReference type="OrthoDB" id="4752984at2759"/>
<protein>
    <submittedName>
        <fullName evidence="6">E3 ubiquitin-protein ligase HRD1-like protein</fullName>
    </submittedName>
</protein>
<dbReference type="AlphaFoldDB" id="A0A443SJE0"/>
<proteinExistence type="predicted"/>
<feature type="transmembrane region" description="Helical" evidence="4">
    <location>
        <begin position="35"/>
        <end position="57"/>
    </location>
</feature>
<dbReference type="VEuPathDB" id="VectorBase:LDEU004410"/>
<keyword evidence="2" id="KW-0862">Zinc</keyword>
<dbReference type="GO" id="GO:0061630">
    <property type="term" value="F:ubiquitin protein ligase activity"/>
    <property type="evidence" value="ECO:0007669"/>
    <property type="project" value="TreeGrafter"/>
</dbReference>